<feature type="region of interest" description="Disordered" evidence="1">
    <location>
        <begin position="39"/>
        <end position="78"/>
    </location>
</feature>
<evidence type="ECO:0000313" key="2">
    <source>
        <dbReference type="EMBL" id="SFH37302.1"/>
    </source>
</evidence>
<dbReference type="EMBL" id="FOPZ01000002">
    <property type="protein sequence ID" value="SFH37302.1"/>
    <property type="molecule type" value="Genomic_DNA"/>
</dbReference>
<evidence type="ECO:0000256" key="1">
    <source>
        <dbReference type="SAM" id="MobiDB-lite"/>
    </source>
</evidence>
<sequence length="368" mass="39790">MSDRSDPAHDGENDSTDGRRFTPDRRTLLGSAVAGSALLGGIGVTGVAGQGNGKGRGKGNEDGNDGSGGFPPDGITEYGRAVNLGDGRVRTFTSETPSGEPKYHGVEFDRDAFDGLPKAEDLADADNRAETDKYREDGQAATVHFKESLQFFVPFPDAAETPFTFLGLNWNPGGHFGGKGAWLKPHFDVHFHMLEPATVDAIEGPGLPPYDTGNDEYTSEDGSNSDPWDPDPDGEVTETNFDFDQLPEGYERPPAPVADQRYIRDMGEHTAPSDAPELPDGPDDVGDPDRFSNTLIQGFVGDEEGSRLAFVEPMVTLEFLEGFDGTEKYDVPQPGAYPHDLRHPHGYSVRDLPSKDAIAVVLEDFEEV</sequence>
<gene>
    <name evidence="2" type="ORF">SAMN04488066_102113</name>
</gene>
<feature type="region of interest" description="Disordered" evidence="1">
    <location>
        <begin position="1"/>
        <end position="27"/>
    </location>
</feature>
<organism evidence="2 3">
    <name type="scientific">Halorubrum aquaticum</name>
    <dbReference type="NCBI Taxonomy" id="387340"/>
    <lineage>
        <taxon>Archaea</taxon>
        <taxon>Methanobacteriati</taxon>
        <taxon>Methanobacteriota</taxon>
        <taxon>Stenosarchaea group</taxon>
        <taxon>Halobacteria</taxon>
        <taxon>Halobacteriales</taxon>
        <taxon>Haloferacaceae</taxon>
        <taxon>Halorubrum</taxon>
    </lineage>
</organism>
<dbReference type="OrthoDB" id="185584at2157"/>
<reference evidence="2 3" key="1">
    <citation type="submission" date="2016-10" db="EMBL/GenBank/DDBJ databases">
        <authorList>
            <person name="Varghese N."/>
            <person name="Submissions S."/>
        </authorList>
    </citation>
    <scope>NUCLEOTIDE SEQUENCE [LARGE SCALE GENOMIC DNA]</scope>
    <source>
        <strain evidence="2 3">CGMCC 1.6377</strain>
    </source>
</reference>
<feature type="compositionally biased region" description="Gly residues" evidence="1">
    <location>
        <begin position="39"/>
        <end position="54"/>
    </location>
</feature>
<accession>A0A1I2ZHG6</accession>
<dbReference type="RefSeq" id="WP_149783278.1">
    <property type="nucleotide sequence ID" value="NZ_BAAADP010000005.1"/>
</dbReference>
<feature type="region of interest" description="Disordered" evidence="1">
    <location>
        <begin position="202"/>
        <end position="255"/>
    </location>
</feature>
<dbReference type="Proteomes" id="UP000323537">
    <property type="component" value="Unassembled WGS sequence"/>
</dbReference>
<protein>
    <recommendedName>
        <fullName evidence="4">DUF5602 domain-containing protein</fullName>
    </recommendedName>
</protein>
<name>A0A1I2ZHG6_9EURY</name>
<keyword evidence="3" id="KW-1185">Reference proteome</keyword>
<dbReference type="AlphaFoldDB" id="A0A1I2ZHG6"/>
<evidence type="ECO:0000313" key="3">
    <source>
        <dbReference type="Proteomes" id="UP000323537"/>
    </source>
</evidence>
<evidence type="ECO:0008006" key="4">
    <source>
        <dbReference type="Google" id="ProtNLM"/>
    </source>
</evidence>
<proteinExistence type="predicted"/>